<keyword evidence="1" id="KW-0812">Transmembrane</keyword>
<name>A0ABW5SDL2_9FLAO</name>
<dbReference type="Proteomes" id="UP001597357">
    <property type="component" value="Unassembled WGS sequence"/>
</dbReference>
<gene>
    <name evidence="2" type="ORF">ACFSQ0_06995</name>
</gene>
<feature type="transmembrane region" description="Helical" evidence="1">
    <location>
        <begin position="72"/>
        <end position="93"/>
    </location>
</feature>
<proteinExistence type="predicted"/>
<protein>
    <recommendedName>
        <fullName evidence="4">DUF4203 domain-containing protein</fullName>
    </recommendedName>
</protein>
<feature type="transmembrane region" description="Helical" evidence="1">
    <location>
        <begin position="151"/>
        <end position="170"/>
    </location>
</feature>
<feature type="transmembrane region" description="Helical" evidence="1">
    <location>
        <begin position="45"/>
        <end position="65"/>
    </location>
</feature>
<feature type="transmembrane region" description="Helical" evidence="1">
    <location>
        <begin position="177"/>
        <end position="195"/>
    </location>
</feature>
<accession>A0ABW5SDL2</accession>
<comment type="caution">
    <text evidence="2">The sequence shown here is derived from an EMBL/GenBank/DDBJ whole genome shotgun (WGS) entry which is preliminary data.</text>
</comment>
<evidence type="ECO:0008006" key="4">
    <source>
        <dbReference type="Google" id="ProtNLM"/>
    </source>
</evidence>
<keyword evidence="1" id="KW-0472">Membrane</keyword>
<feature type="transmembrane region" description="Helical" evidence="1">
    <location>
        <begin position="20"/>
        <end position="39"/>
    </location>
</feature>
<keyword evidence="1" id="KW-1133">Transmembrane helix</keyword>
<sequence length="196" mass="21680">MRHQQQFNIFFKTLLKNLSLIALLSVFLIQYLFLYHIIIDENNNWFTAVFCLALCLLIGLAYAYFFLRKLTFFLIGFTNIFGLMGAALLTSFLNLEMGLGAVVSSAGLGSLVSFIPNKSSKYIDINNLKLAVYCGSFIGMGSNTLSQDYSFIALASFISGLYFCLSGNWLNGFGGKLGTLAFTGVAYALFINFLTT</sequence>
<reference evidence="3" key="1">
    <citation type="journal article" date="2019" name="Int. J. Syst. Evol. Microbiol.">
        <title>The Global Catalogue of Microorganisms (GCM) 10K type strain sequencing project: providing services to taxonomists for standard genome sequencing and annotation.</title>
        <authorList>
            <consortium name="The Broad Institute Genomics Platform"/>
            <consortium name="The Broad Institute Genome Sequencing Center for Infectious Disease"/>
            <person name="Wu L."/>
            <person name="Ma J."/>
        </authorList>
    </citation>
    <scope>NUCLEOTIDE SEQUENCE [LARGE SCALE GENOMIC DNA]</scope>
    <source>
        <strain evidence="3">KCTC 42255</strain>
    </source>
</reference>
<dbReference type="EMBL" id="JBHULZ010000026">
    <property type="protein sequence ID" value="MFD2697735.1"/>
    <property type="molecule type" value="Genomic_DNA"/>
</dbReference>
<evidence type="ECO:0000313" key="2">
    <source>
        <dbReference type="EMBL" id="MFD2697735.1"/>
    </source>
</evidence>
<keyword evidence="3" id="KW-1185">Reference proteome</keyword>
<evidence type="ECO:0000256" key="1">
    <source>
        <dbReference type="SAM" id="Phobius"/>
    </source>
</evidence>
<organism evidence="2 3">
    <name type="scientific">Mesonia sediminis</name>
    <dbReference type="NCBI Taxonomy" id="1703946"/>
    <lineage>
        <taxon>Bacteria</taxon>
        <taxon>Pseudomonadati</taxon>
        <taxon>Bacteroidota</taxon>
        <taxon>Flavobacteriia</taxon>
        <taxon>Flavobacteriales</taxon>
        <taxon>Flavobacteriaceae</taxon>
        <taxon>Mesonia</taxon>
    </lineage>
</organism>
<evidence type="ECO:0000313" key="3">
    <source>
        <dbReference type="Proteomes" id="UP001597357"/>
    </source>
</evidence>
<dbReference type="RefSeq" id="WP_379046128.1">
    <property type="nucleotide sequence ID" value="NZ_JBHULZ010000026.1"/>
</dbReference>